<dbReference type="Proteomes" id="UP001201262">
    <property type="component" value="Unassembled WGS sequence"/>
</dbReference>
<dbReference type="GO" id="GO:0035336">
    <property type="term" value="P:long-chain fatty-acyl-CoA metabolic process"/>
    <property type="evidence" value="ECO:0007669"/>
    <property type="project" value="TreeGrafter"/>
</dbReference>
<reference evidence="7" key="1">
    <citation type="submission" date="2021-12" db="EMBL/GenBank/DDBJ databases">
        <title>Convergent genome expansion in fungi linked to evolution of root-endophyte symbiosis.</title>
        <authorList>
            <consortium name="DOE Joint Genome Institute"/>
            <person name="Ke Y.-H."/>
            <person name="Bonito G."/>
            <person name="Liao H.-L."/>
            <person name="Looney B."/>
            <person name="Rojas-Flechas A."/>
            <person name="Nash J."/>
            <person name="Hameed K."/>
            <person name="Schadt C."/>
            <person name="Martin F."/>
            <person name="Crous P.W."/>
            <person name="Miettinen O."/>
            <person name="Magnuson J.K."/>
            <person name="Labbe J."/>
            <person name="Jacobson D."/>
            <person name="Doktycz M.J."/>
            <person name="Veneault-Fourrey C."/>
            <person name="Kuo A."/>
            <person name="Mondo S."/>
            <person name="Calhoun S."/>
            <person name="Riley R."/>
            <person name="Ohm R."/>
            <person name="LaButti K."/>
            <person name="Andreopoulos B."/>
            <person name="Pangilinan J."/>
            <person name="Nolan M."/>
            <person name="Tritt A."/>
            <person name="Clum A."/>
            <person name="Lipzen A."/>
            <person name="Daum C."/>
            <person name="Barry K."/>
            <person name="Grigoriev I.V."/>
            <person name="Vilgalys R."/>
        </authorList>
    </citation>
    <scope>NUCLEOTIDE SEQUENCE</scope>
    <source>
        <strain evidence="7">PMI_201</strain>
    </source>
</reference>
<dbReference type="GeneID" id="70250089"/>
<feature type="domain" description="AMP-dependent synthetase/ligase" evidence="6">
    <location>
        <begin position="107"/>
        <end position="495"/>
    </location>
</feature>
<evidence type="ECO:0000313" key="8">
    <source>
        <dbReference type="Proteomes" id="UP001201262"/>
    </source>
</evidence>
<dbReference type="PANTHER" id="PTHR43272">
    <property type="entry name" value="LONG-CHAIN-FATTY-ACID--COA LIGASE"/>
    <property type="match status" value="1"/>
</dbReference>
<evidence type="ECO:0000256" key="3">
    <source>
        <dbReference type="ARBA" id="ARBA00022741"/>
    </source>
</evidence>
<keyword evidence="2" id="KW-0436">Ligase</keyword>
<dbReference type="InterPro" id="IPR000873">
    <property type="entry name" value="AMP-dep_synth/lig_dom"/>
</dbReference>
<gene>
    <name evidence="7" type="ORF">BGW36DRAFT_423202</name>
</gene>
<dbReference type="GO" id="GO:0004467">
    <property type="term" value="F:long-chain fatty acid-CoA ligase activity"/>
    <property type="evidence" value="ECO:0007669"/>
    <property type="project" value="UniProtKB-EC"/>
</dbReference>
<dbReference type="Gene3D" id="3.40.50.12780">
    <property type="entry name" value="N-terminal domain of ligase-like"/>
    <property type="match status" value="1"/>
</dbReference>
<keyword evidence="3" id="KW-0547">Nucleotide-binding</keyword>
<sequence length="661" mass="72803">MGSTSKFEPRMTALPPFSVPVANSPSIEGETVPRRNVDYKDQLLTRPEEGINTVFDLVGRAAKKFGDDRCMGWRDLVKVHTETTKVKKIVDGVETEVPKEWTYFELTGYKWISFKQYEEMVLQVGSGLRHLGLVKDDRVHLYAATSARWLATMHGSASQSMPIVTAYETLGEEGLRASILATRARAIFTDVRLLETLGNCLEGASIEFVIYNDDRATDTKEIDAFKTSYPSLRVLSFNELLELGQEQSFEPVPPHPEDLCCIMYTSGTTGTPKGVRLRHRNLIAGVAGADSIVGKHLGHQDTVIAYLPLAHIFELVFENVVLLWGAVLGFGHPRSLSDTAVRNCAGDIRELRPTLMVGVPTVWEAIMKGVTKKVAEGSIITRSGILDAIVFSKVAQATGGRLRLCMSGAGPIGRTTQKFISMVICPMIIGYGMTETSAMAGVTEPTRWTLDAIGDIPGTIEMKLVDFKEGGYLTSNNPPQGEIWIRGASVMEGYYENPEETAQTLTKDGWYNTGDIGEFDKNGHIRVIDRKKSLVKTMNGEYIALEKLESIYRTSPSVVNLCVYAAADKARPMVIAVPSDQALSDSKGNDNTLRRSILTDLQALGRKHGLASFEIVEAVVISHEPWTPENGMTTAAQKISRRKIEDTFKKDIDAAYAKIPK</sequence>
<keyword evidence="8" id="KW-1185">Reference proteome</keyword>
<proteinExistence type="inferred from homology"/>
<dbReference type="GO" id="GO:0005783">
    <property type="term" value="C:endoplasmic reticulum"/>
    <property type="evidence" value="ECO:0007669"/>
    <property type="project" value="TreeGrafter"/>
</dbReference>
<dbReference type="GO" id="GO:0005524">
    <property type="term" value="F:ATP binding"/>
    <property type="evidence" value="ECO:0007669"/>
    <property type="project" value="UniProtKB-KW"/>
</dbReference>
<dbReference type="GO" id="GO:0005886">
    <property type="term" value="C:plasma membrane"/>
    <property type="evidence" value="ECO:0007669"/>
    <property type="project" value="TreeGrafter"/>
</dbReference>
<comment type="caution">
    <text evidence="7">The sequence shown here is derived from an EMBL/GenBank/DDBJ whole genome shotgun (WGS) entry which is preliminary data.</text>
</comment>
<name>A0AAD4KZV0_9EURO</name>
<organism evidence="7 8">
    <name type="scientific">Talaromyces proteolyticus</name>
    <dbReference type="NCBI Taxonomy" id="1131652"/>
    <lineage>
        <taxon>Eukaryota</taxon>
        <taxon>Fungi</taxon>
        <taxon>Dikarya</taxon>
        <taxon>Ascomycota</taxon>
        <taxon>Pezizomycotina</taxon>
        <taxon>Eurotiomycetes</taxon>
        <taxon>Eurotiomycetidae</taxon>
        <taxon>Eurotiales</taxon>
        <taxon>Trichocomaceae</taxon>
        <taxon>Talaromyces</taxon>
        <taxon>Talaromyces sect. Bacilispori</taxon>
    </lineage>
</organism>
<dbReference type="SUPFAM" id="SSF56801">
    <property type="entry name" value="Acetyl-CoA synthetase-like"/>
    <property type="match status" value="1"/>
</dbReference>
<dbReference type="InterPro" id="IPR020845">
    <property type="entry name" value="AMP-binding_CS"/>
</dbReference>
<dbReference type="EMBL" id="JAJTJA010000002">
    <property type="protein sequence ID" value="KAH8703649.1"/>
    <property type="molecule type" value="Genomic_DNA"/>
</dbReference>
<comment type="catalytic activity">
    <reaction evidence="5">
        <text>a long-chain fatty acid + ATP + CoA = a long-chain fatty acyl-CoA + AMP + diphosphate</text>
        <dbReference type="Rhea" id="RHEA:15421"/>
        <dbReference type="ChEBI" id="CHEBI:30616"/>
        <dbReference type="ChEBI" id="CHEBI:33019"/>
        <dbReference type="ChEBI" id="CHEBI:57287"/>
        <dbReference type="ChEBI" id="CHEBI:57560"/>
        <dbReference type="ChEBI" id="CHEBI:83139"/>
        <dbReference type="ChEBI" id="CHEBI:456215"/>
        <dbReference type="EC" id="6.2.1.3"/>
    </reaction>
</comment>
<keyword evidence="4" id="KW-0067">ATP-binding</keyword>
<evidence type="ECO:0000256" key="2">
    <source>
        <dbReference type="ARBA" id="ARBA00022598"/>
    </source>
</evidence>
<evidence type="ECO:0000259" key="6">
    <source>
        <dbReference type="Pfam" id="PF00501"/>
    </source>
</evidence>
<dbReference type="AlphaFoldDB" id="A0AAD4KZV0"/>
<comment type="similarity">
    <text evidence="1">Belongs to the ATP-dependent AMP-binding enzyme family.</text>
</comment>
<evidence type="ECO:0000256" key="1">
    <source>
        <dbReference type="ARBA" id="ARBA00006432"/>
    </source>
</evidence>
<evidence type="ECO:0000256" key="4">
    <source>
        <dbReference type="ARBA" id="ARBA00022840"/>
    </source>
</evidence>
<dbReference type="RefSeq" id="XP_046076667.1">
    <property type="nucleotide sequence ID" value="XM_046219802.1"/>
</dbReference>
<dbReference type="Pfam" id="PF23562">
    <property type="entry name" value="AMP-binding_C_3"/>
    <property type="match status" value="1"/>
</dbReference>
<dbReference type="PROSITE" id="PS00455">
    <property type="entry name" value="AMP_BINDING"/>
    <property type="match status" value="1"/>
</dbReference>
<protein>
    <recommendedName>
        <fullName evidence="6">AMP-dependent synthetase/ligase domain-containing protein</fullName>
    </recommendedName>
</protein>
<evidence type="ECO:0000313" key="7">
    <source>
        <dbReference type="EMBL" id="KAH8703649.1"/>
    </source>
</evidence>
<dbReference type="InterPro" id="IPR042099">
    <property type="entry name" value="ANL_N_sf"/>
</dbReference>
<dbReference type="Pfam" id="PF00501">
    <property type="entry name" value="AMP-binding"/>
    <property type="match status" value="1"/>
</dbReference>
<accession>A0AAD4KZV0</accession>
<dbReference type="PANTHER" id="PTHR43272:SF83">
    <property type="entry name" value="ACYL-COA SYNTHETASE LONG-CHAIN, ISOFORM J"/>
    <property type="match status" value="1"/>
</dbReference>
<evidence type="ECO:0000256" key="5">
    <source>
        <dbReference type="ARBA" id="ARBA00036813"/>
    </source>
</evidence>
<dbReference type="GO" id="GO:0005811">
    <property type="term" value="C:lipid droplet"/>
    <property type="evidence" value="ECO:0007669"/>
    <property type="project" value="TreeGrafter"/>
</dbReference>